<evidence type="ECO:0000313" key="3">
    <source>
        <dbReference type="Proteomes" id="UP001161916"/>
    </source>
</evidence>
<organism evidence="2 3">
    <name type="scientific">Bifidobacterium catenulatum subsp. kashiwanohense</name>
    <dbReference type="NCBI Taxonomy" id="630129"/>
    <lineage>
        <taxon>Bacteria</taxon>
        <taxon>Bacillati</taxon>
        <taxon>Actinomycetota</taxon>
        <taxon>Actinomycetes</taxon>
        <taxon>Bifidobacteriales</taxon>
        <taxon>Bifidobacteriaceae</taxon>
        <taxon>Bifidobacterium</taxon>
    </lineage>
</organism>
<gene>
    <name evidence="2" type="ORF">OB951_00955</name>
</gene>
<dbReference type="InterPro" id="IPR003959">
    <property type="entry name" value="ATPase_AAA_core"/>
</dbReference>
<dbReference type="SUPFAM" id="SSF52540">
    <property type="entry name" value="P-loop containing nucleoside triphosphate hydrolases"/>
    <property type="match status" value="1"/>
</dbReference>
<evidence type="ECO:0000259" key="1">
    <source>
        <dbReference type="SMART" id="SM00382"/>
    </source>
</evidence>
<dbReference type="RefSeq" id="WP_281105387.1">
    <property type="nucleotide sequence ID" value="NZ_JAOPMH010000001.1"/>
</dbReference>
<dbReference type="InterPro" id="IPR003593">
    <property type="entry name" value="AAA+_ATPase"/>
</dbReference>
<accession>A0AA43P4S0</accession>
<keyword evidence="2" id="KW-0547">Nucleotide-binding</keyword>
<dbReference type="AlphaFoldDB" id="A0AA43P4S0"/>
<reference evidence="2" key="2">
    <citation type="journal article" date="2023" name="Gut Microbes">
        <title>Characterization of Bifidobacterium kashiwanohense that utilizes both milk- and plant-derived oligosaccharides.</title>
        <authorList>
            <person name="Orihara K."/>
            <person name="Yahagi K."/>
            <person name="Saito Y."/>
            <person name="Watanabe Y."/>
            <person name="Sasai T."/>
            <person name="Hara T."/>
            <person name="Tsukuda N."/>
            <person name="Oki K."/>
            <person name="Fujimoto J."/>
            <person name="Matsuki T."/>
        </authorList>
    </citation>
    <scope>NUCLEOTIDE SEQUENCE</scope>
    <source>
        <strain evidence="2">YIT 13062</strain>
    </source>
</reference>
<dbReference type="Pfam" id="PF00004">
    <property type="entry name" value="AAA"/>
    <property type="match status" value="1"/>
</dbReference>
<dbReference type="EMBL" id="JAOPMH010000001">
    <property type="protein sequence ID" value="MDH7889193.1"/>
    <property type="molecule type" value="Genomic_DNA"/>
</dbReference>
<dbReference type="GO" id="GO:0005524">
    <property type="term" value="F:ATP binding"/>
    <property type="evidence" value="ECO:0007669"/>
    <property type="project" value="UniProtKB-KW"/>
</dbReference>
<dbReference type="PANTHER" id="PTHR23077:SF198">
    <property type="entry name" value="ATP-DEPENDENT ZINC METALLOPROTEASE FTSH"/>
    <property type="match status" value="1"/>
</dbReference>
<feature type="domain" description="AAA+ ATPase" evidence="1">
    <location>
        <begin position="111"/>
        <end position="243"/>
    </location>
</feature>
<dbReference type="Gene3D" id="3.40.50.300">
    <property type="entry name" value="P-loop containing nucleotide triphosphate hydrolases"/>
    <property type="match status" value="1"/>
</dbReference>
<sequence>MNKTEIMRLVKAACDEDHLRFAQQIRVLADSYDNGKSSASADRLRRLAELEQAKGQSPNPNLTPVDGLTEPLPVLDGTHKPVWDKTVEETLDGLVEEHRHSDVLVSHNLTPRNKIILTGAPGTGKTTFASILAERLGLPGIVLRADRVINSQLGKTLNNIALVFDRLHAERRLLFIDECDMLLARRDNVQDVAEMRRATNFMLQKIDSLPDDCVLVCATNMTSLIDRAAWRRFDVRIRLNMPDKPTSRIIVVRRLKELNIKSDVPADFNMSGVSPSLLVQTVDGLARNALISGSETIPTETLLKAFDSLKKEIPNL</sequence>
<dbReference type="SMART" id="SM00382">
    <property type="entry name" value="AAA"/>
    <property type="match status" value="1"/>
</dbReference>
<dbReference type="InterPro" id="IPR050168">
    <property type="entry name" value="AAA_ATPase_domain"/>
</dbReference>
<keyword evidence="2" id="KW-0067">ATP-binding</keyword>
<protein>
    <submittedName>
        <fullName evidence="2">ATP-binding protein</fullName>
    </submittedName>
</protein>
<evidence type="ECO:0000313" key="2">
    <source>
        <dbReference type="EMBL" id="MDH7889193.1"/>
    </source>
</evidence>
<comment type="caution">
    <text evidence="2">The sequence shown here is derived from an EMBL/GenBank/DDBJ whole genome shotgun (WGS) entry which is preliminary data.</text>
</comment>
<dbReference type="InterPro" id="IPR027417">
    <property type="entry name" value="P-loop_NTPase"/>
</dbReference>
<dbReference type="PANTHER" id="PTHR23077">
    <property type="entry name" value="AAA-FAMILY ATPASE"/>
    <property type="match status" value="1"/>
</dbReference>
<dbReference type="GO" id="GO:0016887">
    <property type="term" value="F:ATP hydrolysis activity"/>
    <property type="evidence" value="ECO:0007669"/>
    <property type="project" value="InterPro"/>
</dbReference>
<proteinExistence type="predicted"/>
<name>A0AA43P4S0_9BIFI</name>
<dbReference type="CDD" id="cd19481">
    <property type="entry name" value="RecA-like_protease"/>
    <property type="match status" value="1"/>
</dbReference>
<reference evidence="2" key="1">
    <citation type="submission" date="2022-09" db="EMBL/GenBank/DDBJ databases">
        <authorList>
            <person name="Orihara K."/>
        </authorList>
    </citation>
    <scope>NUCLEOTIDE SEQUENCE</scope>
    <source>
        <strain evidence="2">YIT 13062</strain>
    </source>
</reference>
<dbReference type="Proteomes" id="UP001161916">
    <property type="component" value="Unassembled WGS sequence"/>
</dbReference>